<evidence type="ECO:0000313" key="1">
    <source>
        <dbReference type="EMBL" id="PNT04479.1"/>
    </source>
</evidence>
<accession>B9I9N8</accession>
<dbReference type="AlphaFoldDB" id="B9I9N8"/>
<name>B9I9N8_POPTR</name>
<gene>
    <name evidence="1" type="ORF">POPTR_014G125800</name>
</gene>
<dbReference type="InParanoid" id="B9I9N8"/>
<proteinExistence type="predicted"/>
<dbReference type="Gramene" id="Potri.014G125800.1.v4.1">
    <property type="protein sequence ID" value="Potri.014G125800.1.v4.1"/>
    <property type="gene ID" value="Potri.014G125800.v4.1"/>
</dbReference>
<reference evidence="1 2" key="1">
    <citation type="journal article" date="2006" name="Science">
        <title>The genome of black cottonwood, Populus trichocarpa (Torr. &amp; Gray).</title>
        <authorList>
            <person name="Tuskan G.A."/>
            <person name="Difazio S."/>
            <person name="Jansson S."/>
            <person name="Bohlmann J."/>
            <person name="Grigoriev I."/>
            <person name="Hellsten U."/>
            <person name="Putnam N."/>
            <person name="Ralph S."/>
            <person name="Rombauts S."/>
            <person name="Salamov A."/>
            <person name="Schein J."/>
            <person name="Sterck L."/>
            <person name="Aerts A."/>
            <person name="Bhalerao R.R."/>
            <person name="Bhalerao R.P."/>
            <person name="Blaudez D."/>
            <person name="Boerjan W."/>
            <person name="Brun A."/>
            <person name="Brunner A."/>
            <person name="Busov V."/>
            <person name="Campbell M."/>
            <person name="Carlson J."/>
            <person name="Chalot M."/>
            <person name="Chapman J."/>
            <person name="Chen G.L."/>
            <person name="Cooper D."/>
            <person name="Coutinho P.M."/>
            <person name="Couturier J."/>
            <person name="Covert S."/>
            <person name="Cronk Q."/>
            <person name="Cunningham R."/>
            <person name="Davis J."/>
            <person name="Degroeve S."/>
            <person name="Dejardin A."/>
            <person name="Depamphilis C."/>
            <person name="Detter J."/>
            <person name="Dirks B."/>
            <person name="Dubchak I."/>
            <person name="Duplessis S."/>
            <person name="Ehlting J."/>
            <person name="Ellis B."/>
            <person name="Gendler K."/>
            <person name="Goodstein D."/>
            <person name="Gribskov M."/>
            <person name="Grimwood J."/>
            <person name="Groover A."/>
            <person name="Gunter L."/>
            <person name="Hamberger B."/>
            <person name="Heinze B."/>
            <person name="Helariutta Y."/>
            <person name="Henrissat B."/>
            <person name="Holligan D."/>
            <person name="Holt R."/>
            <person name="Huang W."/>
            <person name="Islam-Faridi N."/>
            <person name="Jones S."/>
            <person name="Jones-Rhoades M."/>
            <person name="Jorgensen R."/>
            <person name="Joshi C."/>
            <person name="Kangasjarvi J."/>
            <person name="Karlsson J."/>
            <person name="Kelleher C."/>
            <person name="Kirkpatrick R."/>
            <person name="Kirst M."/>
            <person name="Kohler A."/>
            <person name="Kalluri U."/>
            <person name="Larimer F."/>
            <person name="Leebens-Mack J."/>
            <person name="Leple J.C."/>
            <person name="Locascio P."/>
            <person name="Lou Y."/>
            <person name="Lucas S."/>
            <person name="Martin F."/>
            <person name="Montanini B."/>
            <person name="Napoli C."/>
            <person name="Nelson D.R."/>
            <person name="Nelson C."/>
            <person name="Nieminen K."/>
            <person name="Nilsson O."/>
            <person name="Pereda V."/>
            <person name="Peter G."/>
            <person name="Philippe R."/>
            <person name="Pilate G."/>
            <person name="Poliakov A."/>
            <person name="Razumovskaya J."/>
            <person name="Richardson P."/>
            <person name="Rinaldi C."/>
            <person name="Ritland K."/>
            <person name="Rouze P."/>
            <person name="Ryaboy D."/>
            <person name="Schmutz J."/>
            <person name="Schrader J."/>
            <person name="Segerman B."/>
            <person name="Shin H."/>
            <person name="Siddiqui A."/>
            <person name="Sterky F."/>
            <person name="Terry A."/>
            <person name="Tsai C.J."/>
            <person name="Uberbacher E."/>
            <person name="Unneberg P."/>
            <person name="Vahala J."/>
            <person name="Wall K."/>
            <person name="Wessler S."/>
            <person name="Yang G."/>
            <person name="Yin T."/>
            <person name="Douglas C."/>
            <person name="Marra M."/>
            <person name="Sandberg G."/>
            <person name="Van de Peer Y."/>
            <person name="Rokhsar D."/>
        </authorList>
    </citation>
    <scope>NUCLEOTIDE SEQUENCE [LARGE SCALE GENOMIC DNA]</scope>
    <source>
        <strain evidence="2">cv. Nisqually</strain>
    </source>
</reference>
<sequence length="104" mass="11346">MSSEETCVPMTAEMLLYHPLVLGLSSCKLVDFSDAGMDSTVTSFGTDNEFRASSCSEGFLLFLRMMQKRVSVLQVLLLSPEILVLEPISQVCPLINTIPAGSQE</sequence>
<keyword evidence="2" id="KW-1185">Reference proteome</keyword>
<organism evidence="1 2">
    <name type="scientific">Populus trichocarpa</name>
    <name type="common">Western balsam poplar</name>
    <name type="synonym">Populus balsamifera subsp. trichocarpa</name>
    <dbReference type="NCBI Taxonomy" id="3694"/>
    <lineage>
        <taxon>Eukaryota</taxon>
        <taxon>Viridiplantae</taxon>
        <taxon>Streptophyta</taxon>
        <taxon>Embryophyta</taxon>
        <taxon>Tracheophyta</taxon>
        <taxon>Spermatophyta</taxon>
        <taxon>Magnoliopsida</taxon>
        <taxon>eudicotyledons</taxon>
        <taxon>Gunneridae</taxon>
        <taxon>Pentapetalae</taxon>
        <taxon>rosids</taxon>
        <taxon>fabids</taxon>
        <taxon>Malpighiales</taxon>
        <taxon>Salicaceae</taxon>
        <taxon>Saliceae</taxon>
        <taxon>Populus</taxon>
    </lineage>
</organism>
<dbReference type="EMBL" id="CM009303">
    <property type="protein sequence ID" value="PNT04479.1"/>
    <property type="molecule type" value="Genomic_DNA"/>
</dbReference>
<dbReference type="Proteomes" id="UP000006729">
    <property type="component" value="Chromosome 14"/>
</dbReference>
<protein>
    <submittedName>
        <fullName evidence="1">Uncharacterized protein</fullName>
    </submittedName>
</protein>
<evidence type="ECO:0000313" key="2">
    <source>
        <dbReference type="Proteomes" id="UP000006729"/>
    </source>
</evidence>